<reference evidence="1 2" key="1">
    <citation type="submission" date="2012-10" db="EMBL/GenBank/DDBJ databases">
        <authorList>
            <person name="Zafar N."/>
            <person name="Inman J."/>
            <person name="Hall N."/>
            <person name="Lorenzi H."/>
            <person name="Caler E."/>
        </authorList>
    </citation>
    <scope>NUCLEOTIDE SEQUENCE [LARGE SCALE GENOMIC DNA]</scope>
    <source>
        <strain evidence="1 2">IP1</strain>
    </source>
</reference>
<dbReference type="AlphaFoldDB" id="L7FP32"/>
<accession>L7FP32</accession>
<evidence type="ECO:0008006" key="3">
    <source>
        <dbReference type="Google" id="ProtNLM"/>
    </source>
</evidence>
<protein>
    <recommendedName>
        <fullName evidence="3">ENTH domain-containing protein</fullName>
    </recommendedName>
</protein>
<dbReference type="GeneID" id="14888671"/>
<proteinExistence type="predicted"/>
<evidence type="ECO:0000313" key="2">
    <source>
        <dbReference type="Proteomes" id="UP000014680"/>
    </source>
</evidence>
<dbReference type="VEuPathDB" id="AmoebaDB:EIN_452770"/>
<dbReference type="KEGG" id="eiv:EIN_452770"/>
<gene>
    <name evidence="1" type="ORF">EIN_452770</name>
</gene>
<sequence length="312" mass="35936">MSIVKLQFSLHDYYASPSVALDETFLYFAETSKESGLKSLVKKIKSNMKGHTLPTFKSLLLFHIIEKNGDTNICQSFTDLSFKKVNKAKKILKEDTSKLSYWAELYSDVVQKTLEYHLKYIFLNGFYKVPQHEKIPEDLRTLPKLENIIIETRTLFKVVAAFVDHFFGKNTANLYLQKAVQFSLTDVLHLFRLLVHLENYKALLSQKSLDTENLKLCQSQLSLFQKSLTKKYITIPPIKKIPKISEIKCGTAKYEEFVEQFPIPSKEASSDFIYTPRFKALQENCGNTSDPFLTPRLQLQKSSDMDCPLCLA</sequence>
<keyword evidence="2" id="KW-1185">Reference proteome</keyword>
<dbReference type="EMBL" id="KB206589">
    <property type="protein sequence ID" value="ELP89677.1"/>
    <property type="molecule type" value="Genomic_DNA"/>
</dbReference>
<dbReference type="RefSeq" id="XP_004256448.1">
    <property type="nucleotide sequence ID" value="XM_004256400.1"/>
</dbReference>
<organism evidence="1 2">
    <name type="scientific">Entamoeba invadens IP1</name>
    <dbReference type="NCBI Taxonomy" id="370355"/>
    <lineage>
        <taxon>Eukaryota</taxon>
        <taxon>Amoebozoa</taxon>
        <taxon>Evosea</taxon>
        <taxon>Archamoebae</taxon>
        <taxon>Mastigamoebida</taxon>
        <taxon>Entamoebidae</taxon>
        <taxon>Entamoeba</taxon>
    </lineage>
</organism>
<evidence type="ECO:0000313" key="1">
    <source>
        <dbReference type="EMBL" id="ELP89677.1"/>
    </source>
</evidence>
<dbReference type="Proteomes" id="UP000014680">
    <property type="component" value="Unassembled WGS sequence"/>
</dbReference>
<name>L7FP32_ENTIV</name>